<protein>
    <submittedName>
        <fullName evidence="1">Uncharacterized protein</fullName>
    </submittedName>
</protein>
<comment type="caution">
    <text evidence="1">The sequence shown here is derived from an EMBL/GenBank/DDBJ whole genome shotgun (WGS) entry which is preliminary data.</text>
</comment>
<sequence>MKPKIVKELGETRFIGVMKPKKVKEFRRNPLHRCDETEKSEGI</sequence>
<proteinExistence type="predicted"/>
<keyword evidence="2" id="KW-1185">Reference proteome</keyword>
<name>A0ABT9ZHY7_9BACI</name>
<gene>
    <name evidence="1" type="ORF">J2S19_002695</name>
</gene>
<reference evidence="1 2" key="1">
    <citation type="submission" date="2023-07" db="EMBL/GenBank/DDBJ databases">
        <title>Genomic Encyclopedia of Type Strains, Phase IV (KMG-IV): sequencing the most valuable type-strain genomes for metagenomic binning, comparative biology and taxonomic classification.</title>
        <authorList>
            <person name="Goeker M."/>
        </authorList>
    </citation>
    <scope>NUCLEOTIDE SEQUENCE [LARGE SCALE GENOMIC DNA]</scope>
    <source>
        <strain evidence="1 2">DSM 29005</strain>
    </source>
</reference>
<accession>A0ABT9ZHY7</accession>
<organism evidence="1 2">
    <name type="scientific">Metabacillus malikii</name>
    <dbReference type="NCBI Taxonomy" id="1504265"/>
    <lineage>
        <taxon>Bacteria</taxon>
        <taxon>Bacillati</taxon>
        <taxon>Bacillota</taxon>
        <taxon>Bacilli</taxon>
        <taxon>Bacillales</taxon>
        <taxon>Bacillaceae</taxon>
        <taxon>Metabacillus</taxon>
    </lineage>
</organism>
<dbReference type="EMBL" id="JAUSUD010000012">
    <property type="protein sequence ID" value="MDQ0231412.1"/>
    <property type="molecule type" value="Genomic_DNA"/>
</dbReference>
<dbReference type="Proteomes" id="UP001234495">
    <property type="component" value="Unassembled WGS sequence"/>
</dbReference>
<evidence type="ECO:0000313" key="2">
    <source>
        <dbReference type="Proteomes" id="UP001234495"/>
    </source>
</evidence>
<evidence type="ECO:0000313" key="1">
    <source>
        <dbReference type="EMBL" id="MDQ0231412.1"/>
    </source>
</evidence>